<organism evidence="1 2">
    <name type="scientific">Cochliobolus heterostrophus (strain C5 / ATCC 48332 / race O)</name>
    <name type="common">Southern corn leaf blight fungus</name>
    <name type="synonym">Bipolaris maydis</name>
    <dbReference type="NCBI Taxonomy" id="701091"/>
    <lineage>
        <taxon>Eukaryota</taxon>
        <taxon>Fungi</taxon>
        <taxon>Dikarya</taxon>
        <taxon>Ascomycota</taxon>
        <taxon>Pezizomycotina</taxon>
        <taxon>Dothideomycetes</taxon>
        <taxon>Pleosporomycetidae</taxon>
        <taxon>Pleosporales</taxon>
        <taxon>Pleosporineae</taxon>
        <taxon>Pleosporaceae</taxon>
        <taxon>Bipolaris</taxon>
    </lineage>
</organism>
<dbReference type="AlphaFoldDB" id="M2TXY7"/>
<reference evidence="1 2" key="1">
    <citation type="journal article" date="2012" name="PLoS Pathog.">
        <title>Diverse lifestyles and strategies of plant pathogenesis encoded in the genomes of eighteen Dothideomycetes fungi.</title>
        <authorList>
            <person name="Ohm R.A."/>
            <person name="Feau N."/>
            <person name="Henrissat B."/>
            <person name="Schoch C.L."/>
            <person name="Horwitz B.A."/>
            <person name="Barry K.W."/>
            <person name="Condon B.J."/>
            <person name="Copeland A.C."/>
            <person name="Dhillon B."/>
            <person name="Glaser F."/>
            <person name="Hesse C.N."/>
            <person name="Kosti I."/>
            <person name="LaButti K."/>
            <person name="Lindquist E.A."/>
            <person name="Lucas S."/>
            <person name="Salamov A.A."/>
            <person name="Bradshaw R.E."/>
            <person name="Ciuffetti L."/>
            <person name="Hamelin R.C."/>
            <person name="Kema G.H.J."/>
            <person name="Lawrence C."/>
            <person name="Scott J.A."/>
            <person name="Spatafora J.W."/>
            <person name="Turgeon B.G."/>
            <person name="de Wit P.J.G.M."/>
            <person name="Zhong S."/>
            <person name="Goodwin S.B."/>
            <person name="Grigoriev I.V."/>
        </authorList>
    </citation>
    <scope>NUCLEOTIDE SEQUENCE [LARGE SCALE GENOMIC DNA]</scope>
    <source>
        <strain evidence="2">C5 / ATCC 48332 / race O</strain>
    </source>
</reference>
<dbReference type="HOGENOM" id="CLU_1098394_0_0_1"/>
<reference evidence="2" key="2">
    <citation type="journal article" date="2013" name="PLoS Genet.">
        <title>Comparative genome structure, secondary metabolite, and effector coding capacity across Cochliobolus pathogens.</title>
        <authorList>
            <person name="Condon B.J."/>
            <person name="Leng Y."/>
            <person name="Wu D."/>
            <person name="Bushley K.E."/>
            <person name="Ohm R.A."/>
            <person name="Otillar R."/>
            <person name="Martin J."/>
            <person name="Schackwitz W."/>
            <person name="Grimwood J."/>
            <person name="MohdZainudin N."/>
            <person name="Xue C."/>
            <person name="Wang R."/>
            <person name="Manning V.A."/>
            <person name="Dhillon B."/>
            <person name="Tu Z.J."/>
            <person name="Steffenson B.J."/>
            <person name="Salamov A."/>
            <person name="Sun H."/>
            <person name="Lowry S."/>
            <person name="LaButti K."/>
            <person name="Han J."/>
            <person name="Copeland A."/>
            <person name="Lindquist E."/>
            <person name="Barry K."/>
            <person name="Schmutz J."/>
            <person name="Baker S.E."/>
            <person name="Ciuffetti L.M."/>
            <person name="Grigoriev I.V."/>
            <person name="Zhong S."/>
            <person name="Turgeon B.G."/>
        </authorList>
    </citation>
    <scope>NUCLEOTIDE SEQUENCE [LARGE SCALE GENOMIC DNA]</scope>
    <source>
        <strain evidence="2">C5 / ATCC 48332 / race O</strain>
    </source>
</reference>
<dbReference type="OrthoDB" id="3807980at2759"/>
<protein>
    <submittedName>
        <fullName evidence="1">Uncharacterized protein</fullName>
    </submittedName>
</protein>
<accession>M2TXY7</accession>
<proteinExistence type="predicted"/>
<sequence length="253" mass="28559">MKLEDLIHRYVPSHELPEVSSAFLFSSAHALTKMLIIQDTALIDEPPQFQVTGYRCRVAGPEGFPFEYFRLVHTFDVPQFTIRVGLFMFHPASRPPFPYTGDSCWTMPTEGVKEFMSANSELPMVVFGDQEMPHMVLCGLLCDPKSEEPKFALTAEGYPILRLFTVAADKNGRMFHPDTHLKHGIQYEGVEIYSWGDVTFLLNVCDEVTDDSVTHASIYKAIYRRLRKIANSACLQTRLAVSTGQTSGSVLKR</sequence>
<keyword evidence="2" id="KW-1185">Reference proteome</keyword>
<name>M2TXY7_COCH5</name>
<evidence type="ECO:0000313" key="2">
    <source>
        <dbReference type="Proteomes" id="UP000016936"/>
    </source>
</evidence>
<gene>
    <name evidence="1" type="ORF">COCHEDRAFT_1034396</name>
</gene>
<dbReference type="EMBL" id="KB445584">
    <property type="protein sequence ID" value="EMD86596.1"/>
    <property type="molecule type" value="Genomic_DNA"/>
</dbReference>
<dbReference type="Proteomes" id="UP000016936">
    <property type="component" value="Unassembled WGS sequence"/>
</dbReference>
<evidence type="ECO:0000313" key="1">
    <source>
        <dbReference type="EMBL" id="EMD86596.1"/>
    </source>
</evidence>